<feature type="non-terminal residue" evidence="1">
    <location>
        <position position="397"/>
    </location>
</feature>
<reference evidence="1 2" key="1">
    <citation type="submission" date="2019-04" db="EMBL/GenBank/DDBJ databases">
        <title>Friends and foes A comparative genomics study of 23 Aspergillus species from section Flavi.</title>
        <authorList>
            <consortium name="DOE Joint Genome Institute"/>
            <person name="Kjaerbolling I."/>
            <person name="Vesth T."/>
            <person name="Frisvad J.C."/>
            <person name="Nybo J.L."/>
            <person name="Theobald S."/>
            <person name="Kildgaard S."/>
            <person name="Isbrandt T."/>
            <person name="Kuo A."/>
            <person name="Sato A."/>
            <person name="Lyhne E.K."/>
            <person name="Kogle M.E."/>
            <person name="Wiebenga A."/>
            <person name="Kun R.S."/>
            <person name="Lubbers R.J."/>
            <person name="Makela M.R."/>
            <person name="Barry K."/>
            <person name="Chovatia M."/>
            <person name="Clum A."/>
            <person name="Daum C."/>
            <person name="Haridas S."/>
            <person name="He G."/>
            <person name="LaButti K."/>
            <person name="Lipzen A."/>
            <person name="Mondo S."/>
            <person name="Riley R."/>
            <person name="Salamov A."/>
            <person name="Simmons B.A."/>
            <person name="Magnuson J.K."/>
            <person name="Henrissat B."/>
            <person name="Mortensen U.H."/>
            <person name="Larsen T.O."/>
            <person name="Devries R.P."/>
            <person name="Grigoriev I.V."/>
            <person name="Machida M."/>
            <person name="Baker S.E."/>
            <person name="Andersen M.R."/>
        </authorList>
    </citation>
    <scope>NUCLEOTIDE SEQUENCE [LARGE SCALE GENOMIC DNA]</scope>
    <source>
        <strain evidence="1 2">IBT 18842</strain>
    </source>
</reference>
<accession>A0A5N6TZ28</accession>
<name>A0A5N6TZ28_ASPAV</name>
<organism evidence="1 2">
    <name type="scientific">Aspergillus avenaceus</name>
    <dbReference type="NCBI Taxonomy" id="36643"/>
    <lineage>
        <taxon>Eukaryota</taxon>
        <taxon>Fungi</taxon>
        <taxon>Dikarya</taxon>
        <taxon>Ascomycota</taxon>
        <taxon>Pezizomycotina</taxon>
        <taxon>Eurotiomycetes</taxon>
        <taxon>Eurotiomycetidae</taxon>
        <taxon>Eurotiales</taxon>
        <taxon>Aspergillaceae</taxon>
        <taxon>Aspergillus</taxon>
        <taxon>Aspergillus subgen. Circumdati</taxon>
    </lineage>
</organism>
<keyword evidence="2" id="KW-1185">Reference proteome</keyword>
<evidence type="ECO:0008006" key="3">
    <source>
        <dbReference type="Google" id="ProtNLM"/>
    </source>
</evidence>
<proteinExistence type="predicted"/>
<evidence type="ECO:0000313" key="1">
    <source>
        <dbReference type="EMBL" id="KAE8151349.1"/>
    </source>
</evidence>
<gene>
    <name evidence="1" type="ORF">BDV25DRAFT_152808</name>
</gene>
<dbReference type="OrthoDB" id="3922101at2759"/>
<protein>
    <recommendedName>
        <fullName evidence="3">LDB19 N-terminal domain-containing protein</fullName>
    </recommendedName>
</protein>
<evidence type="ECO:0000313" key="2">
    <source>
        <dbReference type="Proteomes" id="UP000325780"/>
    </source>
</evidence>
<dbReference type="Proteomes" id="UP000325780">
    <property type="component" value="Unassembled WGS sequence"/>
</dbReference>
<dbReference type="EMBL" id="ML742073">
    <property type="protein sequence ID" value="KAE8151349.1"/>
    <property type="molecule type" value="Genomic_DNA"/>
</dbReference>
<sequence length="397" mass="44628">MNTTPTKCYDMETWDLQLSVPDIHIILESTRESYAAPVIGSLSISAPSSNLRPTSDIYPNINISLTRYILPNRDNSATLSSNKCPNFFARHIKRQKSTSTRSYPHATQCFESRAETLVECDLRHAPDEIRPQEAENRTWLKYNFSVPVPGNLPPTAETRLGDIMYAIEATVPSSAIVAKPMTALRRVKMVRRAVAEPVHYFRRYPGENVITELRLSPKGEALDVEKSQAAYSAQWMARSTITQGARKTEVKYVVAKEIAWRVEETVKYLSVSRRGPRADTAQINCKSQVVRQLCDGRQKGRWIASGGIDEGIDWFEVPFDITIPRETKTTGGISSSSYMCQHQPSNCSCNSGQTPAITVDHQLVLEVITGEDTFDRKTGNLVDRRHRVKSFEAVFPL</sequence>
<dbReference type="AlphaFoldDB" id="A0A5N6TZ28"/>